<evidence type="ECO:0000256" key="2">
    <source>
        <dbReference type="ARBA" id="ARBA00022676"/>
    </source>
</evidence>
<keyword evidence="2" id="KW-0328">Glycosyltransferase</keyword>
<evidence type="ECO:0000313" key="5">
    <source>
        <dbReference type="EMBL" id="AIQ11458.1"/>
    </source>
</evidence>
<dbReference type="Gene3D" id="3.90.550.10">
    <property type="entry name" value="Spore Coat Polysaccharide Biosynthesis Protein SpsA, Chain A"/>
    <property type="match status" value="1"/>
</dbReference>
<evidence type="ECO:0000256" key="3">
    <source>
        <dbReference type="ARBA" id="ARBA00022679"/>
    </source>
</evidence>
<dbReference type="SUPFAM" id="SSF53448">
    <property type="entry name" value="Nucleotide-diphospho-sugar transferases"/>
    <property type="match status" value="1"/>
</dbReference>
<feature type="domain" description="Glycosyltransferase 2-like" evidence="4">
    <location>
        <begin position="13"/>
        <end position="139"/>
    </location>
</feature>
<dbReference type="STRING" id="44251.PDUR_05345"/>
<dbReference type="Proteomes" id="UP000029409">
    <property type="component" value="Chromosome"/>
</dbReference>
<dbReference type="PANTHER" id="PTHR22916:SF51">
    <property type="entry name" value="GLYCOSYLTRANSFERASE EPSH-RELATED"/>
    <property type="match status" value="1"/>
</dbReference>
<evidence type="ECO:0000259" key="4">
    <source>
        <dbReference type="Pfam" id="PF00535"/>
    </source>
</evidence>
<dbReference type="PANTHER" id="PTHR22916">
    <property type="entry name" value="GLYCOSYLTRANSFERASE"/>
    <property type="match status" value="1"/>
</dbReference>
<dbReference type="AlphaFoldDB" id="A0A089HM81"/>
<comment type="similarity">
    <text evidence="1">Belongs to the glycosyltransferase 2 family.</text>
</comment>
<keyword evidence="3 5" id="KW-0808">Transferase</keyword>
<dbReference type="InterPro" id="IPR001173">
    <property type="entry name" value="Glyco_trans_2-like"/>
</dbReference>
<keyword evidence="6" id="KW-1185">Reference proteome</keyword>
<protein>
    <submittedName>
        <fullName evidence="5">Glycosyl transferase family 2</fullName>
    </submittedName>
</protein>
<dbReference type="InterPro" id="IPR029044">
    <property type="entry name" value="Nucleotide-diphossugar_trans"/>
</dbReference>
<sequence length="350" mass="40148">MRRRVFSVRYNVSVIIPVFNAEPYLAECIRSLQAQTLTECEFIFVNDGSVDGSRAIIEAAMRDDLRIRLINQENQGVSMARNRGLAIATGEYVGFVDADDYIESDMYSTLYGLAALEGCDAVVSNLESEIDGRPVVTRYPFDQGRLLDREFIQTEILPHFLKCDDLNTSVNKIYKRSVIFGHSIKFPEKVALGEDALFNIHFFARAASMRYIDYTGYHYREVQGSATRNILEKDYFGQALRIYHTEPPGIYREILSEPLIKRLKAIRFIKTAMACIYIYLKPSKTVKFSQRYRYISQLINNPHVREALPLYCEAEFGQLGRFEKATIMMIRTRLTLGLVGIAAYSRLRNA</sequence>
<evidence type="ECO:0000256" key="1">
    <source>
        <dbReference type="ARBA" id="ARBA00006739"/>
    </source>
</evidence>
<dbReference type="KEGG" id="pdu:PDUR_05345"/>
<dbReference type="CDD" id="cd00761">
    <property type="entry name" value="Glyco_tranf_GTA_type"/>
    <property type="match status" value="1"/>
</dbReference>
<name>A0A089HM81_PAEDU</name>
<organism evidence="5 6">
    <name type="scientific">Paenibacillus durus</name>
    <name type="common">Paenibacillus azotofixans</name>
    <dbReference type="NCBI Taxonomy" id="44251"/>
    <lineage>
        <taxon>Bacteria</taxon>
        <taxon>Bacillati</taxon>
        <taxon>Bacillota</taxon>
        <taxon>Bacilli</taxon>
        <taxon>Bacillales</taxon>
        <taxon>Paenibacillaceae</taxon>
        <taxon>Paenibacillus</taxon>
    </lineage>
</organism>
<reference evidence="5 6" key="1">
    <citation type="submission" date="2014-08" db="EMBL/GenBank/DDBJ databases">
        <title>Comparative genomics of the Paenibacillus odorifer group.</title>
        <authorList>
            <person name="den Bakker H.C."/>
            <person name="Tsai Y.-C."/>
            <person name="Martin N."/>
            <person name="Korlach J."/>
            <person name="Wiedmann M."/>
        </authorList>
    </citation>
    <scope>NUCLEOTIDE SEQUENCE [LARGE SCALE GENOMIC DNA]</scope>
    <source>
        <strain evidence="5 6">DSM 1735</strain>
    </source>
</reference>
<gene>
    <name evidence="5" type="ORF">PDUR_05345</name>
</gene>
<evidence type="ECO:0000313" key="6">
    <source>
        <dbReference type="Proteomes" id="UP000029409"/>
    </source>
</evidence>
<accession>A0A089HM81</accession>
<proteinExistence type="inferred from homology"/>
<dbReference type="EMBL" id="CP009288">
    <property type="protein sequence ID" value="AIQ11458.1"/>
    <property type="molecule type" value="Genomic_DNA"/>
</dbReference>
<dbReference type="eggNOG" id="COG0463">
    <property type="taxonomic scope" value="Bacteria"/>
</dbReference>
<dbReference type="GO" id="GO:0016757">
    <property type="term" value="F:glycosyltransferase activity"/>
    <property type="evidence" value="ECO:0007669"/>
    <property type="project" value="UniProtKB-KW"/>
</dbReference>
<dbReference type="Pfam" id="PF00535">
    <property type="entry name" value="Glycos_transf_2"/>
    <property type="match status" value="1"/>
</dbReference>